<keyword evidence="5" id="KW-0472">Membrane</keyword>
<protein>
    <submittedName>
        <fullName evidence="8">Caveolae associated protein 1b</fullName>
    </submittedName>
</protein>
<dbReference type="Ensembl" id="ENSCCRT00020063812.1">
    <property type="protein sequence ID" value="ENSCCRP00020057894.1"/>
    <property type="gene ID" value="ENSCCRG00020027475.1"/>
</dbReference>
<dbReference type="GO" id="GO:0006363">
    <property type="term" value="P:termination of RNA polymerase I transcription"/>
    <property type="evidence" value="ECO:0007669"/>
    <property type="project" value="TreeGrafter"/>
</dbReference>
<feature type="coiled-coil region" evidence="6">
    <location>
        <begin position="255"/>
        <end position="297"/>
    </location>
</feature>
<dbReference type="PANTHER" id="PTHR15240:SF3">
    <property type="entry name" value="CAVEOLAE-ASSOCIATED PROTEIN 1"/>
    <property type="match status" value="1"/>
</dbReference>
<comment type="similarity">
    <text evidence="3">Belongs to the CAVIN family.</text>
</comment>
<feature type="compositionally biased region" description="Basic and acidic residues" evidence="7">
    <location>
        <begin position="41"/>
        <end position="57"/>
    </location>
</feature>
<evidence type="ECO:0000256" key="6">
    <source>
        <dbReference type="SAM" id="Coils"/>
    </source>
</evidence>
<dbReference type="GO" id="GO:0042134">
    <property type="term" value="F:rRNA primary transcript binding"/>
    <property type="evidence" value="ECO:0007669"/>
    <property type="project" value="TreeGrafter"/>
</dbReference>
<evidence type="ECO:0000256" key="5">
    <source>
        <dbReference type="ARBA" id="ARBA00023136"/>
    </source>
</evidence>
<evidence type="ECO:0000256" key="2">
    <source>
        <dbReference type="ARBA" id="ARBA00004496"/>
    </source>
</evidence>
<dbReference type="GO" id="GO:0005737">
    <property type="term" value="C:cytoplasm"/>
    <property type="evidence" value="ECO:0007669"/>
    <property type="project" value="UniProtKB-SubCell"/>
</dbReference>
<feature type="compositionally biased region" description="Basic and acidic residues" evidence="7">
    <location>
        <begin position="196"/>
        <end position="214"/>
    </location>
</feature>
<feature type="compositionally biased region" description="Acidic residues" evidence="7">
    <location>
        <begin position="29"/>
        <end position="40"/>
    </location>
</feature>
<dbReference type="Pfam" id="PF15237">
    <property type="entry name" value="PTRF_SDPR"/>
    <property type="match status" value="2"/>
</dbReference>
<proteinExistence type="inferred from homology"/>
<evidence type="ECO:0000256" key="4">
    <source>
        <dbReference type="ARBA" id="ARBA00022490"/>
    </source>
</evidence>
<evidence type="ECO:0000256" key="3">
    <source>
        <dbReference type="ARBA" id="ARBA00008836"/>
    </source>
</evidence>
<feature type="region of interest" description="Disordered" evidence="7">
    <location>
        <begin position="29"/>
        <end position="57"/>
    </location>
</feature>
<dbReference type="GO" id="GO:0006361">
    <property type="term" value="P:transcription initiation at RNA polymerase I promoter"/>
    <property type="evidence" value="ECO:0007669"/>
    <property type="project" value="TreeGrafter"/>
</dbReference>
<comment type="subcellular location">
    <subcellularLocation>
        <location evidence="2">Cytoplasm</location>
    </subcellularLocation>
    <subcellularLocation>
        <location evidence="1">Membrane</location>
        <location evidence="1">Caveola</location>
    </subcellularLocation>
</comment>
<name>A0A8C2HNA5_CYPCA</name>
<evidence type="ECO:0000256" key="7">
    <source>
        <dbReference type="SAM" id="MobiDB-lite"/>
    </source>
</evidence>
<dbReference type="PANTHER" id="PTHR15240">
    <property type="entry name" value="CAVIN"/>
    <property type="match status" value="1"/>
</dbReference>
<dbReference type="AlphaFoldDB" id="A0A8C2HNA5"/>
<accession>A0A8C2HNA5</accession>
<dbReference type="InterPro" id="IPR026752">
    <property type="entry name" value="Cavin_fam"/>
</dbReference>
<sequence length="422" mass="47866">MEVIEDHHLHLEVPDPHRSLTEISEDEINLPASDDEDEAIAENKAKAADEKEEAGVGDKGEMNGVMVLALLDKIIGAVDQIQQTQAGLEVRQREMERSVTGIQGELTKLSKSHTTTANTVNKMLEKVRKVSVNVKTVRGNLEKQAGQIKRLESNENELLKRRNFKVMIYQDEVKIPSKVSVAKSMKLPEPVEGEAVGEHKAAAEEGGEDKEKVNLDLSSDEEEVEIEETIEESRAERIKRSSLQRVQNIKTVFSKEKMEKTKQKTKENLEKTKQKTRENLEKTRLNIEKKMGKLGNRMSVNLERKEKIKSSQKKMVKSFTPDHTIYARSKTAVYKVPPFTFHVKKMREGEVEIQGTEMVEVGGEAEEVENAVMEGIEDEEMEMEGGEMVEEDDETEDSPEMRALLERGEELVLVEDHDRDSD</sequence>
<evidence type="ECO:0000313" key="9">
    <source>
        <dbReference type="Proteomes" id="UP000694701"/>
    </source>
</evidence>
<keyword evidence="6" id="KW-0175">Coiled coil</keyword>
<feature type="region of interest" description="Disordered" evidence="7">
    <location>
        <begin position="193"/>
        <end position="221"/>
    </location>
</feature>
<evidence type="ECO:0000313" key="8">
    <source>
        <dbReference type="Ensembl" id="ENSCCRP00020057894.1"/>
    </source>
</evidence>
<evidence type="ECO:0000256" key="1">
    <source>
        <dbReference type="ARBA" id="ARBA00004345"/>
    </source>
</evidence>
<dbReference type="Proteomes" id="UP000694701">
    <property type="component" value="Unplaced"/>
</dbReference>
<keyword evidence="4" id="KW-0963">Cytoplasm</keyword>
<feature type="coiled-coil region" evidence="6">
    <location>
        <begin position="134"/>
        <end position="161"/>
    </location>
</feature>
<reference evidence="8" key="1">
    <citation type="submission" date="2025-08" db="UniProtKB">
        <authorList>
            <consortium name="Ensembl"/>
        </authorList>
    </citation>
    <scope>IDENTIFICATION</scope>
</reference>
<organism evidence="8 9">
    <name type="scientific">Cyprinus carpio</name>
    <name type="common">Common carp</name>
    <dbReference type="NCBI Taxonomy" id="7962"/>
    <lineage>
        <taxon>Eukaryota</taxon>
        <taxon>Metazoa</taxon>
        <taxon>Chordata</taxon>
        <taxon>Craniata</taxon>
        <taxon>Vertebrata</taxon>
        <taxon>Euteleostomi</taxon>
        <taxon>Actinopterygii</taxon>
        <taxon>Neopterygii</taxon>
        <taxon>Teleostei</taxon>
        <taxon>Ostariophysi</taxon>
        <taxon>Cypriniformes</taxon>
        <taxon>Cyprinidae</taxon>
        <taxon>Cyprininae</taxon>
        <taxon>Cyprinus</taxon>
    </lineage>
</organism>
<dbReference type="GO" id="GO:0005901">
    <property type="term" value="C:caveola"/>
    <property type="evidence" value="ECO:0007669"/>
    <property type="project" value="UniProtKB-SubCell"/>
</dbReference>